<comment type="caution">
    <text evidence="2">The sequence shown here is derived from an EMBL/GenBank/DDBJ whole genome shotgun (WGS) entry which is preliminary data.</text>
</comment>
<evidence type="ECO:0000259" key="1">
    <source>
        <dbReference type="Pfam" id="PF02558"/>
    </source>
</evidence>
<sequence length="350" mass="38639">MTTISKQPKVLIVGAGAVGFSVGYHLHLAGADLTFLVRKGRIEAFHAPQKLYCYDDASLKDFSGYHVIEDVAAIKRQQYQYIIVTLDGHASRTPEGIELLSKIGNVVLNSTTTVIMCGFGSGIREHYLEVMQIREDQLLRGILGTLSHQSSADLPVHEPTDPKQVAQAIVCYKHPTNNVGFQVESNNKAAAKQFIALYNQSKVSRCGRVSPAMFNIYSSIGFPVYAACDILGWPPFSTVIANTELWQLACRAQGEIAALPSHGLVGKMMGVVMGARMTAKIQLNMERDMLPLDYQAFNRFHHGGKVRTQDVESLRNSIIEGQRQGRPMKALKELLQRVVEHEAASASTRR</sequence>
<evidence type="ECO:0000313" key="2">
    <source>
        <dbReference type="EMBL" id="GAS81630.1"/>
    </source>
</evidence>
<reference evidence="2 3" key="1">
    <citation type="journal article" date="2016" name="Genome Announc.">
        <title>Draft Genome Sequence of Paenibacillus amylolyticus Heshi-A3, Isolated from Fermented Rice Bran in a Japanese Fermented Seafood Dish.</title>
        <authorList>
            <person name="Akuzawa S."/>
            <person name="Nagaoka J."/>
            <person name="Kanekatsu M."/>
            <person name="Kubota E."/>
            <person name="Ohtake R."/>
            <person name="Suzuki T."/>
            <person name="Kanesaki Y."/>
        </authorList>
    </citation>
    <scope>NUCLEOTIDE SEQUENCE [LARGE SCALE GENOMIC DNA]</scope>
    <source>
        <strain evidence="2 3">Heshi-A3</strain>
    </source>
</reference>
<dbReference type="Pfam" id="PF02558">
    <property type="entry name" value="ApbA"/>
    <property type="match status" value="1"/>
</dbReference>
<dbReference type="RefSeq" id="WP_062834314.1">
    <property type="nucleotide sequence ID" value="NZ_BCNV01000001.1"/>
</dbReference>
<evidence type="ECO:0000313" key="3">
    <source>
        <dbReference type="Proteomes" id="UP000069697"/>
    </source>
</evidence>
<feature type="domain" description="Ketopantoate reductase N-terminal" evidence="1">
    <location>
        <begin position="10"/>
        <end position="86"/>
    </location>
</feature>
<protein>
    <submittedName>
        <fullName evidence="2">Ketopantoate reductase</fullName>
    </submittedName>
</protein>
<proteinExistence type="predicted"/>
<dbReference type="AlphaFoldDB" id="A0A124DXN6"/>
<dbReference type="SUPFAM" id="SSF51905">
    <property type="entry name" value="FAD/NAD(P)-binding domain"/>
    <property type="match status" value="1"/>
</dbReference>
<organism evidence="2 3">
    <name type="scientific">Paenibacillus amylolyticus</name>
    <dbReference type="NCBI Taxonomy" id="1451"/>
    <lineage>
        <taxon>Bacteria</taxon>
        <taxon>Bacillati</taxon>
        <taxon>Bacillota</taxon>
        <taxon>Bacilli</taxon>
        <taxon>Bacillales</taxon>
        <taxon>Paenibacillaceae</taxon>
        <taxon>Paenibacillus</taxon>
    </lineage>
</organism>
<dbReference type="Proteomes" id="UP000069697">
    <property type="component" value="Unassembled WGS sequence"/>
</dbReference>
<reference evidence="3" key="2">
    <citation type="submission" date="2016-01" db="EMBL/GenBank/DDBJ databases">
        <title>Draft Genome Sequence of Paenibacillus amylolyticus Heshi-A3 that Was Isolated from Fermented Rice Bran with Aging Salted Mackerel, Which Was Named Heshiko as Traditional Fermented Seafood in Japan.</title>
        <authorList>
            <person name="Akuzawa S."/>
            <person name="Nakagawa J."/>
            <person name="Kanekatsu T."/>
            <person name="Kubota E."/>
            <person name="Ohtake R."/>
            <person name="Suzuki T."/>
            <person name="Kanesaki Y."/>
        </authorList>
    </citation>
    <scope>NUCLEOTIDE SEQUENCE [LARGE SCALE GENOMIC DNA]</scope>
    <source>
        <strain evidence="3">Heshi-A3</strain>
    </source>
</reference>
<name>A0A124DXN6_PAEAM</name>
<dbReference type="Gene3D" id="3.40.50.720">
    <property type="entry name" value="NAD(P)-binding Rossmann-like Domain"/>
    <property type="match status" value="1"/>
</dbReference>
<accession>A0A124DXN6</accession>
<dbReference type="InterPro" id="IPR013332">
    <property type="entry name" value="KPR_N"/>
</dbReference>
<dbReference type="EMBL" id="BCNV01000001">
    <property type="protein sequence ID" value="GAS81630.1"/>
    <property type="molecule type" value="Genomic_DNA"/>
</dbReference>
<dbReference type="InterPro" id="IPR036188">
    <property type="entry name" value="FAD/NAD-bd_sf"/>
</dbReference>
<gene>
    <name evidence="2" type="ORF">PAHA3_1704</name>
</gene>